<evidence type="ECO:0000313" key="1">
    <source>
        <dbReference type="EMBL" id="ETL24797.1"/>
    </source>
</evidence>
<dbReference type="EMBL" id="KI676670">
    <property type="protein sequence ID" value="ETL24797.1"/>
    <property type="molecule type" value="Genomic_DNA"/>
</dbReference>
<reference evidence="1" key="1">
    <citation type="submission" date="2013-11" db="EMBL/GenBank/DDBJ databases">
        <title>The Genome Sequence of Phytophthora parasitica CJ05E6.</title>
        <authorList>
            <consortium name="The Broad Institute Genomics Platform"/>
            <person name="Russ C."/>
            <person name="Tyler B."/>
            <person name="Panabieres F."/>
            <person name="Shan W."/>
            <person name="Tripathy S."/>
            <person name="Grunwald N."/>
            <person name="Machado M."/>
            <person name="Johnson C.S."/>
            <person name="Arredondo F."/>
            <person name="Hong C."/>
            <person name="Coffey M."/>
            <person name="Young S.K."/>
            <person name="Zeng Q."/>
            <person name="Gargeya S."/>
            <person name="Fitzgerald M."/>
            <person name="Abouelleil A."/>
            <person name="Alvarado L."/>
            <person name="Chapman S.B."/>
            <person name="Gainer-Dewar J."/>
            <person name="Goldberg J."/>
            <person name="Griggs A."/>
            <person name="Gujja S."/>
            <person name="Hansen M."/>
            <person name="Howarth C."/>
            <person name="Imamovic A."/>
            <person name="Ireland A."/>
            <person name="Larimer J."/>
            <person name="McCowan C."/>
            <person name="Murphy C."/>
            <person name="Pearson M."/>
            <person name="Poon T.W."/>
            <person name="Priest M."/>
            <person name="Roberts A."/>
            <person name="Saif S."/>
            <person name="Shea T."/>
            <person name="Sykes S."/>
            <person name="Wortman J."/>
            <person name="Nusbaum C."/>
            <person name="Birren B."/>
        </authorList>
    </citation>
    <scope>NUCLEOTIDE SEQUENCE [LARGE SCALE GENOMIC DNA]</scope>
    <source>
        <strain evidence="1">CJ05E6</strain>
    </source>
</reference>
<sequence>QDHLDRIVAGHEQVWLNPGEKMDTLEAARTTAIGSTNPSSLDGAKSSWKLSKGDAMDDNGEWLKYHQPATDLYGKMELGV</sequence>
<accession>W2HUC8</accession>
<protein>
    <submittedName>
        <fullName evidence="1">Uncharacterized protein</fullName>
    </submittedName>
</protein>
<feature type="non-terminal residue" evidence="1">
    <location>
        <position position="1"/>
    </location>
</feature>
<name>W2HUC8_PHYNI</name>
<dbReference type="AlphaFoldDB" id="W2HUC8"/>
<proteinExistence type="predicted"/>
<gene>
    <name evidence="1" type="ORF">L916_21260</name>
</gene>
<dbReference type="VEuPathDB" id="FungiDB:PPTG_10642"/>
<dbReference type="Proteomes" id="UP000053864">
    <property type="component" value="Unassembled WGS sequence"/>
</dbReference>
<organism evidence="1">
    <name type="scientific">Phytophthora nicotianae</name>
    <name type="common">Potato buckeye rot agent</name>
    <name type="synonym">Phytophthora parasitica</name>
    <dbReference type="NCBI Taxonomy" id="4792"/>
    <lineage>
        <taxon>Eukaryota</taxon>
        <taxon>Sar</taxon>
        <taxon>Stramenopiles</taxon>
        <taxon>Oomycota</taxon>
        <taxon>Peronosporomycetes</taxon>
        <taxon>Peronosporales</taxon>
        <taxon>Peronosporaceae</taxon>
        <taxon>Phytophthora</taxon>
    </lineage>
</organism>